<dbReference type="Gene3D" id="3.10.310.70">
    <property type="match status" value="1"/>
</dbReference>
<dbReference type="PANTHER" id="PTHR22642:SF2">
    <property type="entry name" value="PROTEIN LONG AFTER FAR-RED 3"/>
    <property type="match status" value="1"/>
</dbReference>
<dbReference type="Proteomes" id="UP000001542">
    <property type="component" value="Unassembled WGS sequence"/>
</dbReference>
<sequence>MRVCFHVTCVNSLGLSLANINENTPNPEGGEIEKDSNGKLTGIVKENAQYMVYKVVPKPTLEDIKKMLFSATTKLNQFGITSAQSDDFTCFDVPYDTVIQAYQELEKEGKLNVRINQQSQIKTPEALEGFISKGYKTGFGSDKFKIGPLKLLGDGSLGARTAFLQEPYSDDPSKIGILVYKQELLENLIKIAHNNNIQVAIHAIGDGIMKMLINTIEKVSKENPKPDIRHGIVHCQIMDKEILKKFTELKLLAFIDYDITIVKQRIGEERAKFSYNFKTLQDSGVNISNGSGCPVETPNPMAGIQCAVTRQDIKGKFEPYLPDQGLTIEEAIKSYTINGAYASFEENKKGQIKKDMISDFVIWDKDIFTCDVHNLHLIRPLKTYLGGKLVYQNV</sequence>
<dbReference type="VEuPathDB" id="TrichDB:TVAGG3_0460600"/>
<dbReference type="OrthoDB" id="3501663at2759"/>
<dbReference type="CDD" id="cd01300">
    <property type="entry name" value="YtcJ_like"/>
    <property type="match status" value="1"/>
</dbReference>
<dbReference type="PANTHER" id="PTHR22642">
    <property type="entry name" value="IMIDAZOLONEPROPIONASE"/>
    <property type="match status" value="1"/>
</dbReference>
<evidence type="ECO:0000313" key="2">
    <source>
        <dbReference type="EMBL" id="EAX95531.1"/>
    </source>
</evidence>
<organism evidence="2 3">
    <name type="scientific">Trichomonas vaginalis (strain ATCC PRA-98 / G3)</name>
    <dbReference type="NCBI Taxonomy" id="412133"/>
    <lineage>
        <taxon>Eukaryota</taxon>
        <taxon>Metamonada</taxon>
        <taxon>Parabasalia</taxon>
        <taxon>Trichomonadida</taxon>
        <taxon>Trichomonadidae</taxon>
        <taxon>Trichomonas</taxon>
    </lineage>
</organism>
<keyword evidence="3" id="KW-1185">Reference proteome</keyword>
<feature type="domain" description="Amidohydrolase 3" evidence="1">
    <location>
        <begin position="2"/>
        <end position="391"/>
    </location>
</feature>
<dbReference type="AlphaFoldDB" id="A2FHS1"/>
<dbReference type="SUPFAM" id="SSF51556">
    <property type="entry name" value="Metallo-dependent hydrolases"/>
    <property type="match status" value="1"/>
</dbReference>
<evidence type="ECO:0000313" key="3">
    <source>
        <dbReference type="Proteomes" id="UP000001542"/>
    </source>
</evidence>
<dbReference type="VEuPathDB" id="TrichDB:TVAG_126610"/>
<dbReference type="KEGG" id="tva:4753288"/>
<accession>A2FHS1</accession>
<name>A2FHS1_TRIV3</name>
<dbReference type="SMR" id="A2FHS1"/>
<dbReference type="Gene3D" id="3.20.20.140">
    <property type="entry name" value="Metal-dependent hydrolases"/>
    <property type="match status" value="1"/>
</dbReference>
<dbReference type="InterPro" id="IPR013108">
    <property type="entry name" value="Amidohydro_3"/>
</dbReference>
<keyword evidence="2" id="KW-0378">Hydrolase</keyword>
<dbReference type="InParanoid" id="A2FHS1"/>
<dbReference type="eggNOG" id="ENOG502QSHE">
    <property type="taxonomic scope" value="Eukaryota"/>
</dbReference>
<gene>
    <name evidence="2" type="ORF">TVAG_126610</name>
</gene>
<dbReference type="EMBL" id="DS113800">
    <property type="protein sequence ID" value="EAX95531.1"/>
    <property type="molecule type" value="Genomic_DNA"/>
</dbReference>
<dbReference type="InterPro" id="IPR033932">
    <property type="entry name" value="YtcJ-like"/>
</dbReference>
<reference evidence="2" key="1">
    <citation type="submission" date="2006-10" db="EMBL/GenBank/DDBJ databases">
        <authorList>
            <person name="Amadeo P."/>
            <person name="Zhao Q."/>
            <person name="Wortman J."/>
            <person name="Fraser-Liggett C."/>
            <person name="Carlton J."/>
        </authorList>
    </citation>
    <scope>NUCLEOTIDE SEQUENCE</scope>
    <source>
        <strain evidence="2">G3</strain>
    </source>
</reference>
<dbReference type="GO" id="GO:0016787">
    <property type="term" value="F:hydrolase activity"/>
    <property type="evidence" value="ECO:0007669"/>
    <property type="project" value="UniProtKB-KW"/>
</dbReference>
<dbReference type="RefSeq" id="XP_001308461.1">
    <property type="nucleotide sequence ID" value="XM_001308460.1"/>
</dbReference>
<dbReference type="Pfam" id="PF07969">
    <property type="entry name" value="Amidohydro_3"/>
    <property type="match status" value="1"/>
</dbReference>
<dbReference type="InterPro" id="IPR032466">
    <property type="entry name" value="Metal_Hydrolase"/>
</dbReference>
<protein>
    <submittedName>
        <fullName evidence="2">Metal-dependent hydrolase, putative</fullName>
    </submittedName>
</protein>
<evidence type="ECO:0000259" key="1">
    <source>
        <dbReference type="Pfam" id="PF07969"/>
    </source>
</evidence>
<proteinExistence type="predicted"/>
<dbReference type="STRING" id="5722.A2FHS1"/>
<reference evidence="2" key="2">
    <citation type="journal article" date="2007" name="Science">
        <title>Draft genome sequence of the sexually transmitted pathogen Trichomonas vaginalis.</title>
        <authorList>
            <person name="Carlton J.M."/>
            <person name="Hirt R.P."/>
            <person name="Silva J.C."/>
            <person name="Delcher A.L."/>
            <person name="Schatz M."/>
            <person name="Zhao Q."/>
            <person name="Wortman J.R."/>
            <person name="Bidwell S.L."/>
            <person name="Alsmark U.C.M."/>
            <person name="Besteiro S."/>
            <person name="Sicheritz-Ponten T."/>
            <person name="Noel C.J."/>
            <person name="Dacks J.B."/>
            <person name="Foster P.G."/>
            <person name="Simillion C."/>
            <person name="Van de Peer Y."/>
            <person name="Miranda-Saavedra D."/>
            <person name="Barton G.J."/>
            <person name="Westrop G.D."/>
            <person name="Mueller S."/>
            <person name="Dessi D."/>
            <person name="Fiori P.L."/>
            <person name="Ren Q."/>
            <person name="Paulsen I."/>
            <person name="Zhang H."/>
            <person name="Bastida-Corcuera F.D."/>
            <person name="Simoes-Barbosa A."/>
            <person name="Brown M.T."/>
            <person name="Hayes R.D."/>
            <person name="Mukherjee M."/>
            <person name="Okumura C.Y."/>
            <person name="Schneider R."/>
            <person name="Smith A.J."/>
            <person name="Vanacova S."/>
            <person name="Villalvazo M."/>
            <person name="Haas B.J."/>
            <person name="Pertea M."/>
            <person name="Feldblyum T.V."/>
            <person name="Utterback T.R."/>
            <person name="Shu C.L."/>
            <person name="Osoegawa K."/>
            <person name="de Jong P.J."/>
            <person name="Hrdy I."/>
            <person name="Horvathova L."/>
            <person name="Zubacova Z."/>
            <person name="Dolezal P."/>
            <person name="Malik S.B."/>
            <person name="Logsdon J.M. Jr."/>
            <person name="Henze K."/>
            <person name="Gupta A."/>
            <person name="Wang C.C."/>
            <person name="Dunne R.L."/>
            <person name="Upcroft J.A."/>
            <person name="Upcroft P."/>
            <person name="White O."/>
            <person name="Salzberg S.L."/>
            <person name="Tang P."/>
            <person name="Chiu C.-H."/>
            <person name="Lee Y.-S."/>
            <person name="Embley T.M."/>
            <person name="Coombs G.H."/>
            <person name="Mottram J.C."/>
            <person name="Tachezy J."/>
            <person name="Fraser-Liggett C.M."/>
            <person name="Johnson P.J."/>
        </authorList>
    </citation>
    <scope>NUCLEOTIDE SEQUENCE [LARGE SCALE GENOMIC DNA]</scope>
    <source>
        <strain evidence="2">G3</strain>
    </source>
</reference>